<evidence type="ECO:0000313" key="2">
    <source>
        <dbReference type="EMBL" id="RKU47415.1"/>
    </source>
</evidence>
<proteinExistence type="predicted"/>
<dbReference type="EMBL" id="QVQW01000009">
    <property type="protein sequence ID" value="RKU47415.1"/>
    <property type="molecule type" value="Genomic_DNA"/>
</dbReference>
<feature type="compositionally biased region" description="Low complexity" evidence="1">
    <location>
        <begin position="416"/>
        <end position="428"/>
    </location>
</feature>
<keyword evidence="3" id="KW-1185">Reference proteome</keyword>
<feature type="compositionally biased region" description="Basic and acidic residues" evidence="1">
    <location>
        <begin position="503"/>
        <end position="539"/>
    </location>
</feature>
<feature type="compositionally biased region" description="Low complexity" evidence="1">
    <location>
        <begin position="460"/>
        <end position="469"/>
    </location>
</feature>
<protein>
    <submittedName>
        <fullName evidence="2">Uncharacterized protein</fullName>
    </submittedName>
</protein>
<feature type="compositionally biased region" description="Pro residues" evidence="1">
    <location>
        <begin position="86"/>
        <end position="113"/>
    </location>
</feature>
<accession>A0A420YHU1</accession>
<dbReference type="Proteomes" id="UP000275385">
    <property type="component" value="Unassembled WGS sequence"/>
</dbReference>
<evidence type="ECO:0000256" key="1">
    <source>
        <dbReference type="SAM" id="MobiDB-lite"/>
    </source>
</evidence>
<feature type="compositionally biased region" description="Basic residues" evidence="1">
    <location>
        <begin position="403"/>
        <end position="412"/>
    </location>
</feature>
<feature type="compositionally biased region" description="Polar residues" evidence="1">
    <location>
        <begin position="386"/>
        <end position="402"/>
    </location>
</feature>
<dbReference type="AlphaFoldDB" id="A0A420YHU1"/>
<reference evidence="2 3" key="1">
    <citation type="submission" date="2018-08" db="EMBL/GenBank/DDBJ databases">
        <title>Draft genome of the lignicolous fungus Coniochaeta pulveracea.</title>
        <authorList>
            <person name="Borstlap C.J."/>
            <person name="De Witt R.N."/>
            <person name="Botha A."/>
            <person name="Volschenk H."/>
        </authorList>
    </citation>
    <scope>NUCLEOTIDE SEQUENCE [LARGE SCALE GENOMIC DNA]</scope>
    <source>
        <strain evidence="2 3">CAB683</strain>
    </source>
</reference>
<dbReference type="STRING" id="177199.A0A420YHU1"/>
<sequence length="539" mass="56926">MLTISKPVHYGYRSIHDLPTPPICAIRPPSPLGYPEPRKAVPSSIKRSTSPPTRSMSGPHRGLPPPAGMTYGPPLPHHGHQGSGAPPAPLPPAPPPGGPSLSSGPPPQPPHLPQQPQQTQLYGQIPAPQSWHHVSEESMRAYLLVATEAERRRQEEEKTRQAALQLEQRKLEHDILKASLQGGIPPPMVPIVFAGIGAGTVSQAAFEWAQQYVLAQYQQGQAPALLPPGQVPALPRRDSQHVHGHGQYAGSAGVPSTPGSAQGPPSGYVSTYPSSPGRPRGQSNPTSWRQPPFGQGHPQLHSLNTAFPGRGVEGPQTHPGVASGQRPEQQQESAPPLFFHHWQPPTGTGQSTGGGKGSGTELPVSPSGESPRKRKATGPQQAAPAPSSTNPFAYTPGHAQQSARRRGHGHTRNRSDASGGYSSRGASRPRAETVGSYGTSSVPFSFPSGPATIHEAPEASSSSSQQQQPPQQPQPQRGGGHTVSSLLSDNPPSPQASQYPPARHPDTGFHHQEGRRSAEELRHTGGGETTVRDRGGDNE</sequence>
<gene>
    <name evidence="2" type="ORF">DL546_008066</name>
</gene>
<feature type="region of interest" description="Disordered" evidence="1">
    <location>
        <begin position="226"/>
        <end position="539"/>
    </location>
</feature>
<evidence type="ECO:0000313" key="3">
    <source>
        <dbReference type="Proteomes" id="UP000275385"/>
    </source>
</evidence>
<dbReference type="OrthoDB" id="20105at2759"/>
<feature type="compositionally biased region" description="Polar residues" evidence="1">
    <location>
        <begin position="45"/>
        <end position="56"/>
    </location>
</feature>
<feature type="region of interest" description="Disordered" evidence="1">
    <location>
        <begin position="12"/>
        <end position="133"/>
    </location>
</feature>
<organism evidence="2 3">
    <name type="scientific">Coniochaeta pulveracea</name>
    <dbReference type="NCBI Taxonomy" id="177199"/>
    <lineage>
        <taxon>Eukaryota</taxon>
        <taxon>Fungi</taxon>
        <taxon>Dikarya</taxon>
        <taxon>Ascomycota</taxon>
        <taxon>Pezizomycotina</taxon>
        <taxon>Sordariomycetes</taxon>
        <taxon>Sordariomycetidae</taxon>
        <taxon>Coniochaetales</taxon>
        <taxon>Coniochaetaceae</taxon>
        <taxon>Coniochaeta</taxon>
    </lineage>
</organism>
<name>A0A420YHU1_9PEZI</name>
<comment type="caution">
    <text evidence="2">The sequence shown here is derived from an EMBL/GenBank/DDBJ whole genome shotgun (WGS) entry which is preliminary data.</text>
</comment>